<proteinExistence type="predicted"/>
<gene>
    <name evidence="2" type="ORF">CBR64_07985</name>
</gene>
<protein>
    <submittedName>
        <fullName evidence="2">Uncharacterized protein</fullName>
    </submittedName>
</protein>
<sequence>MTTQTEAASRPDDGLIELTGPELLVLLSLNEGPAATRTRENLRLPDVPADSPLLAAGLSSLVVRRLARVEGEVLAPVGNVVPLTRVLTTATEWVEAAAIADERTNAALLVGAQGGAVVLEPRPFGIWHVRPLQMGDPLPDAASRFVRAAFAQLPGRPFGGSVKVVDASGARTAAVRVESDGTWEMTSGPAGDEPAPSPISPDPTFGVLATAVA</sequence>
<dbReference type="RefSeq" id="WP_087470475.1">
    <property type="nucleotide sequence ID" value="NZ_CP021383.1"/>
</dbReference>
<evidence type="ECO:0000256" key="1">
    <source>
        <dbReference type="SAM" id="MobiDB-lite"/>
    </source>
</evidence>
<accession>A0A1Y0HTF8</accession>
<evidence type="ECO:0000313" key="3">
    <source>
        <dbReference type="Proteomes" id="UP000196228"/>
    </source>
</evidence>
<organism evidence="2 3">
    <name type="scientific">Cellulosimicrobium cellulans</name>
    <name type="common">Arthrobacter luteus</name>
    <dbReference type="NCBI Taxonomy" id="1710"/>
    <lineage>
        <taxon>Bacteria</taxon>
        <taxon>Bacillati</taxon>
        <taxon>Actinomycetota</taxon>
        <taxon>Actinomycetes</taxon>
        <taxon>Micrococcales</taxon>
        <taxon>Promicromonosporaceae</taxon>
        <taxon>Cellulosimicrobium</taxon>
    </lineage>
</organism>
<dbReference type="EMBL" id="CP021383">
    <property type="protein sequence ID" value="ARU51431.1"/>
    <property type="molecule type" value="Genomic_DNA"/>
</dbReference>
<dbReference type="AlphaFoldDB" id="A0A1Y0HTF8"/>
<feature type="region of interest" description="Disordered" evidence="1">
    <location>
        <begin position="179"/>
        <end position="203"/>
    </location>
</feature>
<name>A0A1Y0HTF8_CELCE</name>
<reference evidence="2 3" key="1">
    <citation type="submission" date="2017-05" db="EMBL/GenBank/DDBJ databases">
        <authorList>
            <person name="Song R."/>
            <person name="Chenine A.L."/>
            <person name="Ruprecht R.M."/>
        </authorList>
    </citation>
    <scope>NUCLEOTIDE SEQUENCE [LARGE SCALE GENOMIC DNA]</scope>
    <source>
        <strain evidence="2 3">PSBB019</strain>
    </source>
</reference>
<dbReference type="OrthoDB" id="5141367at2"/>
<dbReference type="Proteomes" id="UP000196228">
    <property type="component" value="Chromosome"/>
</dbReference>
<evidence type="ECO:0000313" key="2">
    <source>
        <dbReference type="EMBL" id="ARU51431.1"/>
    </source>
</evidence>
<dbReference type="KEGG" id="cceu:CBR64_07985"/>